<dbReference type="HOGENOM" id="CLU_2170652_0_0_1"/>
<name>A0A067LR84_BOTB1</name>
<organism evidence="1 2">
    <name type="scientific">Botryobasidium botryosum (strain FD-172 SS1)</name>
    <dbReference type="NCBI Taxonomy" id="930990"/>
    <lineage>
        <taxon>Eukaryota</taxon>
        <taxon>Fungi</taxon>
        <taxon>Dikarya</taxon>
        <taxon>Basidiomycota</taxon>
        <taxon>Agaricomycotina</taxon>
        <taxon>Agaricomycetes</taxon>
        <taxon>Cantharellales</taxon>
        <taxon>Botryobasidiaceae</taxon>
        <taxon>Botryobasidium</taxon>
    </lineage>
</organism>
<dbReference type="Proteomes" id="UP000027195">
    <property type="component" value="Unassembled WGS sequence"/>
</dbReference>
<dbReference type="InParanoid" id="A0A067LR84"/>
<gene>
    <name evidence="1" type="ORF">BOTBODRAFT_49732</name>
</gene>
<accession>A0A067LR84</accession>
<sequence length="110" mass="12649">MTAMETIEYHIHRIGDAVNATLFPIISKHKEHARSINRRAPIPRDPSARYEMSTVVDNTRNRFELSVFLAKHIGDPAVSAFWEKLKDFLISETRGNVHRGEDTLYSNEGR</sequence>
<evidence type="ECO:0000313" key="2">
    <source>
        <dbReference type="Proteomes" id="UP000027195"/>
    </source>
</evidence>
<keyword evidence="2" id="KW-1185">Reference proteome</keyword>
<dbReference type="EMBL" id="KL198197">
    <property type="protein sequence ID" value="KDQ05728.1"/>
    <property type="molecule type" value="Genomic_DNA"/>
</dbReference>
<dbReference type="AlphaFoldDB" id="A0A067LR84"/>
<proteinExistence type="predicted"/>
<evidence type="ECO:0000313" key="1">
    <source>
        <dbReference type="EMBL" id="KDQ05728.1"/>
    </source>
</evidence>
<reference evidence="2" key="1">
    <citation type="journal article" date="2014" name="Proc. Natl. Acad. Sci. U.S.A.">
        <title>Extensive sampling of basidiomycete genomes demonstrates inadequacy of the white-rot/brown-rot paradigm for wood decay fungi.</title>
        <authorList>
            <person name="Riley R."/>
            <person name="Salamov A.A."/>
            <person name="Brown D.W."/>
            <person name="Nagy L.G."/>
            <person name="Floudas D."/>
            <person name="Held B.W."/>
            <person name="Levasseur A."/>
            <person name="Lombard V."/>
            <person name="Morin E."/>
            <person name="Otillar R."/>
            <person name="Lindquist E.A."/>
            <person name="Sun H."/>
            <person name="LaButti K.M."/>
            <person name="Schmutz J."/>
            <person name="Jabbour D."/>
            <person name="Luo H."/>
            <person name="Baker S.E."/>
            <person name="Pisabarro A.G."/>
            <person name="Walton J.D."/>
            <person name="Blanchette R.A."/>
            <person name="Henrissat B."/>
            <person name="Martin F."/>
            <person name="Cullen D."/>
            <person name="Hibbett D.S."/>
            <person name="Grigoriev I.V."/>
        </authorList>
    </citation>
    <scope>NUCLEOTIDE SEQUENCE [LARGE SCALE GENOMIC DNA]</scope>
    <source>
        <strain evidence="2">FD-172 SS1</strain>
    </source>
</reference>
<protein>
    <submittedName>
        <fullName evidence="1">Uncharacterized protein</fullName>
    </submittedName>
</protein>